<evidence type="ECO:0000256" key="6">
    <source>
        <dbReference type="SAM" id="SignalP"/>
    </source>
</evidence>
<accession>A0A0N9X5U6</accession>
<dbReference type="AlphaFoldDB" id="A0A0N9X5U6"/>
<reference evidence="8" key="1">
    <citation type="submission" date="2015-09" db="EMBL/GenBank/DDBJ databases">
        <title>Whole genome sequence of Pseudomonas fluorescens FW300-N2C3.</title>
        <authorList>
            <person name="Ray J."/>
            <person name="Melnyk R."/>
            <person name="Deutschbauer A."/>
        </authorList>
    </citation>
    <scope>NUCLEOTIDE SEQUENCE [LARGE SCALE GENOMIC DNA]</scope>
    <source>
        <strain evidence="8">FW300-N2C3</strain>
    </source>
</reference>
<gene>
    <name evidence="7" type="ORF">AO356_28855</name>
</gene>
<name>A0A0N9X5U6_PSEFL</name>
<dbReference type="PANTHER" id="PTHR38776:SF1">
    <property type="entry name" value="MLTA-INTERACTING PROTEIN-RELATED"/>
    <property type="match status" value="1"/>
</dbReference>
<evidence type="ECO:0000256" key="4">
    <source>
        <dbReference type="ARBA" id="ARBA00023136"/>
    </source>
</evidence>
<sequence>MHLLRLAVSTIPSLILLTAPPSALAAQAAEPETAKPSSSWGLGVGAISSQQPYTGIDRDNKAIPLIYFENEYLRVFGPNAEAKLSQLEINDTQHIDFSLVGQYDFSGYDADDSRVFDGMSDRKSSFWAGAKVQWHTDWVDAHAEWLADVSGNSKGQRFNLGLERTWRLDDRITLTPHVTAMWQDKKYVDYYFGVRDSEARIDRAAYDGKSALNTEFGVRGNYMFDKHHSVFLDIKATRFASEIKDSPLVDRSTENSALFGYLYRF</sequence>
<dbReference type="InterPro" id="IPR010583">
    <property type="entry name" value="MipA"/>
</dbReference>
<keyword evidence="4" id="KW-0472">Membrane</keyword>
<keyword evidence="3 6" id="KW-0732">Signal</keyword>
<dbReference type="Proteomes" id="UP000059425">
    <property type="component" value="Chromosome"/>
</dbReference>
<protein>
    <submittedName>
        <fullName evidence="7">Structural protein MipA</fullName>
    </submittedName>
</protein>
<evidence type="ECO:0000256" key="5">
    <source>
        <dbReference type="ARBA" id="ARBA00023237"/>
    </source>
</evidence>
<evidence type="ECO:0000313" key="8">
    <source>
        <dbReference type="Proteomes" id="UP000059425"/>
    </source>
</evidence>
<comment type="subcellular location">
    <subcellularLocation>
        <location evidence="1">Cell outer membrane</location>
    </subcellularLocation>
</comment>
<reference evidence="7 8" key="2">
    <citation type="journal article" date="2018" name="Nature">
        <title>Mutant phenotypes for thousands of bacterial genes of unknown function.</title>
        <authorList>
            <person name="Price M.N."/>
            <person name="Wetmore K.M."/>
            <person name="Waters R.J."/>
            <person name="Callaghan M."/>
            <person name="Ray J."/>
            <person name="Liu H."/>
            <person name="Kuehl J.V."/>
            <person name="Melnyk R.A."/>
            <person name="Lamson J.S."/>
            <person name="Suh Y."/>
            <person name="Carlson H.K."/>
            <person name="Esquivel Z."/>
            <person name="Sadeeshkumar H."/>
            <person name="Chakraborty R."/>
            <person name="Zane G.M."/>
            <person name="Rubin B.E."/>
            <person name="Wall J.D."/>
            <person name="Visel A."/>
            <person name="Bristow J."/>
            <person name="Blow M.J."/>
            <person name="Arkin A.P."/>
            <person name="Deutschbauer A.M."/>
        </authorList>
    </citation>
    <scope>NUCLEOTIDE SEQUENCE [LARGE SCALE GENOMIC DNA]</scope>
    <source>
        <strain evidence="7 8">FW300-N2C3</strain>
    </source>
</reference>
<feature type="chain" id="PRO_5006040868" evidence="6">
    <location>
        <begin position="26"/>
        <end position="265"/>
    </location>
</feature>
<dbReference type="OrthoDB" id="8562138at2"/>
<keyword evidence="5" id="KW-0998">Cell outer membrane</keyword>
<dbReference type="GO" id="GO:0009279">
    <property type="term" value="C:cell outer membrane"/>
    <property type="evidence" value="ECO:0007669"/>
    <property type="project" value="UniProtKB-SubCell"/>
</dbReference>
<evidence type="ECO:0000256" key="3">
    <source>
        <dbReference type="ARBA" id="ARBA00022729"/>
    </source>
</evidence>
<dbReference type="Pfam" id="PF06629">
    <property type="entry name" value="MipA"/>
    <property type="match status" value="1"/>
</dbReference>
<proteinExistence type="inferred from homology"/>
<feature type="signal peptide" evidence="6">
    <location>
        <begin position="1"/>
        <end position="25"/>
    </location>
</feature>
<dbReference type="PANTHER" id="PTHR38776">
    <property type="entry name" value="MLTA-INTERACTING PROTEIN-RELATED"/>
    <property type="match status" value="1"/>
</dbReference>
<comment type="similarity">
    <text evidence="2">Belongs to the MipA/OmpV family.</text>
</comment>
<evidence type="ECO:0000313" key="7">
    <source>
        <dbReference type="EMBL" id="ALI10664.1"/>
    </source>
</evidence>
<dbReference type="EMBL" id="CP012831">
    <property type="protein sequence ID" value="ALI10664.1"/>
    <property type="molecule type" value="Genomic_DNA"/>
</dbReference>
<dbReference type="RefSeq" id="WP_060742752.1">
    <property type="nucleotide sequence ID" value="NZ_CP012831.1"/>
</dbReference>
<organism evidence="7 8">
    <name type="scientific">Pseudomonas fluorescens</name>
    <dbReference type="NCBI Taxonomy" id="294"/>
    <lineage>
        <taxon>Bacteria</taxon>
        <taxon>Pseudomonadati</taxon>
        <taxon>Pseudomonadota</taxon>
        <taxon>Gammaproteobacteria</taxon>
        <taxon>Pseudomonadales</taxon>
        <taxon>Pseudomonadaceae</taxon>
        <taxon>Pseudomonas</taxon>
    </lineage>
</organism>
<evidence type="ECO:0000256" key="1">
    <source>
        <dbReference type="ARBA" id="ARBA00004442"/>
    </source>
</evidence>
<evidence type="ECO:0000256" key="2">
    <source>
        <dbReference type="ARBA" id="ARBA00005722"/>
    </source>
</evidence>